<dbReference type="PRINTS" id="PR00032">
    <property type="entry name" value="HTHARAC"/>
</dbReference>
<dbReference type="Pfam" id="PF00072">
    <property type="entry name" value="Response_reg"/>
    <property type="match status" value="1"/>
</dbReference>
<dbReference type="GO" id="GO:0003700">
    <property type="term" value="F:DNA-binding transcription factor activity"/>
    <property type="evidence" value="ECO:0007669"/>
    <property type="project" value="InterPro"/>
</dbReference>
<evidence type="ECO:0000256" key="4">
    <source>
        <dbReference type="PROSITE-ProRule" id="PRU00169"/>
    </source>
</evidence>
<reference evidence="7" key="1">
    <citation type="submission" date="2017-02" db="EMBL/GenBank/DDBJ databases">
        <authorList>
            <person name="Regsiter A."/>
            <person name="William W."/>
        </authorList>
    </citation>
    <scope>NUCLEOTIDE SEQUENCE</scope>
    <source>
        <strain evidence="7">BdmA 4</strain>
    </source>
</reference>
<dbReference type="EMBL" id="FWDO01000008">
    <property type="protein sequence ID" value="SLM20019.1"/>
    <property type="molecule type" value="Genomic_DNA"/>
</dbReference>
<evidence type="ECO:0000259" key="5">
    <source>
        <dbReference type="PROSITE" id="PS01124"/>
    </source>
</evidence>
<dbReference type="PROSITE" id="PS50110">
    <property type="entry name" value="RESPONSE_REGULATORY"/>
    <property type="match status" value="1"/>
</dbReference>
<sequence length="522" mass="58012">MKRVLIADDEMPIVNGLSLLFKRYFQGGYTVVGTARSGREAIEKSKALSPEIILMDVQMPGITGLDAIRELSREGGAKAFILVTAYERFDIAREALSMGVCDYLLKPVSRERLGIALTAASSYLDRVQLLNERELEFRDRQQRLVPFVKTAFFVSARQKAGYQSGGSGNDLSLFKEMLQLSGETGIMGISSFSPSDGAVDAAYERFCSVIQYKTVALAGPLEDRRYCAWFLPLKNEAVPSQELAAFLAVLQSAFSAQLATGEMKLSYGQPEKLETLGRSWDTALRLFAKGPTSDKWSEENAACALDAQFYDEIIEGRFAMAGQALERMLLSLESAEPMKRDILFRIIAALSFAASKLAGGGVLSEKVYREFMDFSDIERLWAEGASQLFASNVRSRFQTLQQRAAAAGAHSPFVVRALQYIENHYQEPITLESVAEAIGVSSGHLTRLMSDELKRGFARTLIEYRMQKAKELLKRPNVSIREVSRLCGYPDANYFARLFRRLTGHTPREYAARVAKGDNSDA</sequence>
<dbReference type="PROSITE" id="PS00041">
    <property type="entry name" value="HTH_ARAC_FAMILY_1"/>
    <property type="match status" value="1"/>
</dbReference>
<dbReference type="InterPro" id="IPR011006">
    <property type="entry name" value="CheY-like_superfamily"/>
</dbReference>
<dbReference type="InterPro" id="IPR018060">
    <property type="entry name" value="HTH_AraC"/>
</dbReference>
<dbReference type="InterPro" id="IPR009057">
    <property type="entry name" value="Homeodomain-like_sf"/>
</dbReference>
<organism evidence="7">
    <name type="scientific">uncultured spirochete</name>
    <dbReference type="NCBI Taxonomy" id="156406"/>
    <lineage>
        <taxon>Bacteria</taxon>
        <taxon>Pseudomonadati</taxon>
        <taxon>Spirochaetota</taxon>
        <taxon>Spirochaetia</taxon>
        <taxon>Spirochaetales</taxon>
        <taxon>environmental samples</taxon>
    </lineage>
</organism>
<keyword evidence="4" id="KW-0597">Phosphoprotein</keyword>
<dbReference type="InterPro" id="IPR018062">
    <property type="entry name" value="HTH_AraC-typ_CS"/>
</dbReference>
<dbReference type="PANTHER" id="PTHR43280">
    <property type="entry name" value="ARAC-FAMILY TRANSCRIPTIONAL REGULATOR"/>
    <property type="match status" value="1"/>
</dbReference>
<dbReference type="Gene3D" id="3.40.50.2300">
    <property type="match status" value="1"/>
</dbReference>
<dbReference type="SMART" id="SM00342">
    <property type="entry name" value="HTH_ARAC"/>
    <property type="match status" value="1"/>
</dbReference>
<proteinExistence type="predicted"/>
<dbReference type="PROSITE" id="PS01124">
    <property type="entry name" value="HTH_ARAC_FAMILY_2"/>
    <property type="match status" value="1"/>
</dbReference>
<name>A0A3P3XV25_9SPIR</name>
<keyword evidence="1" id="KW-0805">Transcription regulation</keyword>
<dbReference type="SUPFAM" id="SSF52172">
    <property type="entry name" value="CheY-like"/>
    <property type="match status" value="1"/>
</dbReference>
<dbReference type="SMART" id="SM00448">
    <property type="entry name" value="REC"/>
    <property type="match status" value="1"/>
</dbReference>
<evidence type="ECO:0000313" key="7">
    <source>
        <dbReference type="EMBL" id="SLM20019.1"/>
    </source>
</evidence>
<dbReference type="InterPro" id="IPR001789">
    <property type="entry name" value="Sig_transdc_resp-reg_receiver"/>
</dbReference>
<gene>
    <name evidence="7" type="ORF">SPIRO4BDMA_80126</name>
</gene>
<accession>A0A3P3XV25</accession>
<dbReference type="InterPro" id="IPR020449">
    <property type="entry name" value="Tscrpt_reg_AraC-type_HTH"/>
</dbReference>
<evidence type="ECO:0000256" key="2">
    <source>
        <dbReference type="ARBA" id="ARBA00023125"/>
    </source>
</evidence>
<dbReference type="GO" id="GO:0043565">
    <property type="term" value="F:sequence-specific DNA binding"/>
    <property type="evidence" value="ECO:0007669"/>
    <property type="project" value="InterPro"/>
</dbReference>
<dbReference type="GO" id="GO:0000160">
    <property type="term" value="P:phosphorelay signal transduction system"/>
    <property type="evidence" value="ECO:0007669"/>
    <property type="project" value="InterPro"/>
</dbReference>
<dbReference type="Pfam" id="PF12833">
    <property type="entry name" value="HTH_18"/>
    <property type="match status" value="1"/>
</dbReference>
<feature type="domain" description="HTH araC/xylS-type" evidence="5">
    <location>
        <begin position="415"/>
        <end position="513"/>
    </location>
</feature>
<evidence type="ECO:0000259" key="6">
    <source>
        <dbReference type="PROSITE" id="PS50110"/>
    </source>
</evidence>
<evidence type="ECO:0000256" key="1">
    <source>
        <dbReference type="ARBA" id="ARBA00023015"/>
    </source>
</evidence>
<keyword evidence="2" id="KW-0238">DNA-binding</keyword>
<feature type="domain" description="Response regulatory" evidence="6">
    <location>
        <begin position="3"/>
        <end position="121"/>
    </location>
</feature>
<dbReference type="AlphaFoldDB" id="A0A3P3XV25"/>
<feature type="modified residue" description="4-aspartylphosphate" evidence="4">
    <location>
        <position position="56"/>
    </location>
</feature>
<evidence type="ECO:0000256" key="3">
    <source>
        <dbReference type="ARBA" id="ARBA00023163"/>
    </source>
</evidence>
<dbReference type="CDD" id="cd17536">
    <property type="entry name" value="REC_YesN-like"/>
    <property type="match status" value="1"/>
</dbReference>
<keyword evidence="3" id="KW-0804">Transcription</keyword>
<dbReference type="SUPFAM" id="SSF46689">
    <property type="entry name" value="Homeodomain-like"/>
    <property type="match status" value="2"/>
</dbReference>
<protein>
    <submittedName>
        <fullName evidence="7">Two component transcriptional regulator, AraC family</fullName>
    </submittedName>
</protein>
<dbReference type="Gene3D" id="1.10.10.60">
    <property type="entry name" value="Homeodomain-like"/>
    <property type="match status" value="2"/>
</dbReference>
<dbReference type="PANTHER" id="PTHR43280:SF10">
    <property type="entry name" value="REGULATORY PROTEIN POCR"/>
    <property type="match status" value="1"/>
</dbReference>